<comment type="caution">
    <text evidence="3">The sequence shown here is derived from an EMBL/GenBank/DDBJ whole genome shotgun (WGS) entry which is preliminary data.</text>
</comment>
<dbReference type="PANTHER" id="PTHR37842">
    <property type="match status" value="1"/>
</dbReference>
<dbReference type="PANTHER" id="PTHR37842:SF2">
    <property type="entry name" value="GYLCOSYL HYDROLASE 115 C-TERMINAL DOMAIN-CONTAINING PROTEIN"/>
    <property type="match status" value="1"/>
</dbReference>
<gene>
    <name evidence="3" type="ORF">AC579_2944</name>
</gene>
<keyword evidence="4" id="KW-1185">Reference proteome</keyword>
<reference evidence="3 4" key="1">
    <citation type="submission" date="2015-07" db="EMBL/GenBank/DDBJ databases">
        <title>Comparative genomics of the Sigatoka disease complex on banana suggests a link between parallel evolutionary changes in Pseudocercospora fijiensis and Pseudocercospora eumusae and increased virulence on the banana host.</title>
        <authorList>
            <person name="Chang T.-C."/>
            <person name="Salvucci A."/>
            <person name="Crous P.W."/>
            <person name="Stergiopoulos I."/>
        </authorList>
    </citation>
    <scope>NUCLEOTIDE SEQUENCE [LARGE SCALE GENOMIC DNA]</scope>
    <source>
        <strain evidence="3 4">CBS 116634</strain>
    </source>
</reference>
<accession>A0A139IF39</accession>
<feature type="domain" description="Gylcosyl hydrolase 115 C-terminal" evidence="2">
    <location>
        <begin position="823"/>
        <end position="999"/>
    </location>
</feature>
<organism evidence="3 4">
    <name type="scientific">Pseudocercospora musae</name>
    <dbReference type="NCBI Taxonomy" id="113226"/>
    <lineage>
        <taxon>Eukaryota</taxon>
        <taxon>Fungi</taxon>
        <taxon>Dikarya</taxon>
        <taxon>Ascomycota</taxon>
        <taxon>Pezizomycotina</taxon>
        <taxon>Dothideomycetes</taxon>
        <taxon>Dothideomycetidae</taxon>
        <taxon>Mycosphaerellales</taxon>
        <taxon>Mycosphaerellaceae</taxon>
        <taxon>Pseudocercospora</taxon>
    </lineage>
</organism>
<dbReference type="InterPro" id="IPR042301">
    <property type="entry name" value="GH115_sf"/>
</dbReference>
<dbReference type="Gene3D" id="1.20.58.2150">
    <property type="match status" value="1"/>
</dbReference>
<name>A0A139IF39_9PEZI</name>
<dbReference type="Gene3D" id="2.60.120.1620">
    <property type="match status" value="1"/>
</dbReference>
<dbReference type="Proteomes" id="UP000073492">
    <property type="component" value="Unassembled WGS sequence"/>
</dbReference>
<dbReference type="Pfam" id="PF15979">
    <property type="entry name" value="Glyco_hydro_115"/>
    <property type="match status" value="1"/>
</dbReference>
<dbReference type="Gene3D" id="3.30.379.10">
    <property type="entry name" value="Chitobiase/beta-hexosaminidase domain 2-like"/>
    <property type="match status" value="1"/>
</dbReference>
<dbReference type="Gene3D" id="3.20.20.520">
    <property type="entry name" value="Glycosyl hydrolase family 115"/>
    <property type="match status" value="1"/>
</dbReference>
<dbReference type="Pfam" id="PF17829">
    <property type="entry name" value="GH115_C"/>
    <property type="match status" value="1"/>
</dbReference>
<evidence type="ECO:0000313" key="3">
    <source>
        <dbReference type="EMBL" id="KXT13361.1"/>
    </source>
</evidence>
<protein>
    <recommendedName>
        <fullName evidence="2">Gylcosyl hydrolase 115 C-terminal domain-containing protein</fullName>
    </recommendedName>
</protein>
<dbReference type="InterPro" id="IPR029018">
    <property type="entry name" value="Hex-like_dom2"/>
</dbReference>
<sequence>MFNITYAAPVIEACRSHRGQYLPEPCMTFIFSHIKPILPASILPEGAQACHLSSPRMFEESFVHFEASDSSIKLNDAPLMISSHEMPGIKAAVRNLALDFERVLSRRAGNTFTEVDHDPLRIEAETAIIIGCLKSSHLIQDLVLKGKLDVEILSGKWESFHASVVAEPFQGIAKALVIVGSDKRGTIYGAYTLSEQIGVSPYVLKIIAMHPQSRTDLLQLALVLEKFGKYNSRFYEKVFELLLRLKANFLWPAMWPGYPNPGASFFTDDPRNQALADELGIVISTSHHEPMQRLSNEWFSENPDGSWNWLTNKERITDFFREGVRRAAGKESYFTLGMRGEYDKKMAGEDPAAVVRDVIQTQRQLFKEEYGTENAVPQVLACYNEVQTIYESGKLEVPDDVTLLFGDDNFGTIRRLPTEVERKGRGGAGIYYHLEYVGWPRSYKWINSNSLGKIKHQLMQAYHRQARQIWVFNVGDLKPVECPLSFAMALAWDCEVVGNMDVQAFHAEWAKQNFSPEVSEDAAEVLYGYDRITSIRKHELIEPTTFSILNYREAEILLDRLSDLLRQASSILEQRDKAEKAACFQLILHPVKATCIYYMIQILRSKNRLYARQRRNSANRLAQEILNLFDQDFDLLEEYHALLDGKWNHMLRQPHYGYEDTWHAPFRDMIDGLCYVQKRQHSNPIAGNMGVAIEGHEGVRPGRCNEESDRTHPSRRDLVPGVIFQELSRYSTGARWFEIYTRGPQTIHWYVTKGEEWFKLSTCEGTLMPDDEDVRVKISVDWDLVPETFEEVILIDVRTIEGDFEQLHLPITGHKAPQSFTSGFVEAHGYISFPATASQLGPPYQALLDTGRLPTGSISLDPPKGVQADDLPFLSYPFHNFTAVEEATLTIYFGTTLILSPEETLQYDLQVDNGPVMTHNLYSISAEAIQKSKDEGWPVADGWFEAAGDNVWVNRHIIPGAVLIPGRHELKIRLLHTNMLLEKLVLDFGGVKESYLGPSASYSVAQQ</sequence>
<dbReference type="SUPFAM" id="SSF55545">
    <property type="entry name" value="beta-N-acetylhexosaminidase-like domain"/>
    <property type="match status" value="1"/>
</dbReference>
<dbReference type="OrthoDB" id="4849794at2759"/>
<dbReference type="AlphaFoldDB" id="A0A139IF39"/>
<dbReference type="STRING" id="113226.A0A139IF39"/>
<proteinExistence type="predicted"/>
<dbReference type="GO" id="GO:0016787">
    <property type="term" value="F:hydrolase activity"/>
    <property type="evidence" value="ECO:0007669"/>
    <property type="project" value="UniProtKB-KW"/>
</dbReference>
<evidence type="ECO:0000256" key="1">
    <source>
        <dbReference type="ARBA" id="ARBA00022801"/>
    </source>
</evidence>
<evidence type="ECO:0000259" key="2">
    <source>
        <dbReference type="Pfam" id="PF17829"/>
    </source>
</evidence>
<keyword evidence="1" id="KW-0378">Hydrolase</keyword>
<dbReference type="InterPro" id="IPR031924">
    <property type="entry name" value="GH115"/>
</dbReference>
<dbReference type="InterPro" id="IPR041437">
    <property type="entry name" value="GH115_C"/>
</dbReference>
<evidence type="ECO:0000313" key="4">
    <source>
        <dbReference type="Proteomes" id="UP000073492"/>
    </source>
</evidence>
<dbReference type="EMBL" id="LFZO01000120">
    <property type="protein sequence ID" value="KXT13361.1"/>
    <property type="molecule type" value="Genomic_DNA"/>
</dbReference>